<keyword evidence="12" id="KW-1185">Reference proteome</keyword>
<name>A0AAW1SGQ4_9CHLO</name>
<dbReference type="PANTHER" id="PTHR43321:SF3">
    <property type="entry name" value="GLUTAMATE DECARBOXYLASE"/>
    <property type="match status" value="1"/>
</dbReference>
<dbReference type="InterPro" id="IPR010107">
    <property type="entry name" value="Glutamate_decarboxylase"/>
</dbReference>
<evidence type="ECO:0000256" key="2">
    <source>
        <dbReference type="ARBA" id="ARBA00009533"/>
    </source>
</evidence>
<dbReference type="Proteomes" id="UP001485043">
    <property type="component" value="Unassembled WGS sequence"/>
</dbReference>
<evidence type="ECO:0000256" key="1">
    <source>
        <dbReference type="ARBA" id="ARBA00001933"/>
    </source>
</evidence>
<dbReference type="SUPFAM" id="SSF53383">
    <property type="entry name" value="PLP-dependent transferases"/>
    <property type="match status" value="1"/>
</dbReference>
<comment type="similarity">
    <text evidence="2 8">Belongs to the group II decarboxylase family.</text>
</comment>
<dbReference type="Gene3D" id="3.40.640.10">
    <property type="entry name" value="Type I PLP-dependent aspartate aminotransferase-like (Major domain)"/>
    <property type="match status" value="1"/>
</dbReference>
<evidence type="ECO:0000313" key="11">
    <source>
        <dbReference type="EMBL" id="KAK9845671.1"/>
    </source>
</evidence>
<evidence type="ECO:0000256" key="5">
    <source>
        <dbReference type="ARBA" id="ARBA00023239"/>
    </source>
</evidence>
<proteinExistence type="inferred from homology"/>
<accession>A0AAW1SGQ4</accession>
<dbReference type="FunFam" id="3.40.640.10:FF:000017">
    <property type="entry name" value="Glutamate decarboxylase"/>
    <property type="match status" value="1"/>
</dbReference>
<gene>
    <name evidence="11" type="ORF">WJX84_007220</name>
</gene>
<evidence type="ECO:0000256" key="6">
    <source>
        <dbReference type="ARBA" id="ARBA00048868"/>
    </source>
</evidence>
<comment type="catalytic activity">
    <reaction evidence="6 9">
        <text>L-glutamate + H(+) = 4-aminobutanoate + CO2</text>
        <dbReference type="Rhea" id="RHEA:17785"/>
        <dbReference type="ChEBI" id="CHEBI:15378"/>
        <dbReference type="ChEBI" id="CHEBI:16526"/>
        <dbReference type="ChEBI" id="CHEBI:29985"/>
        <dbReference type="ChEBI" id="CHEBI:59888"/>
        <dbReference type="EC" id="4.1.1.15"/>
    </reaction>
</comment>
<dbReference type="NCBIfam" id="TIGR01788">
    <property type="entry name" value="Glu-decarb-GAD"/>
    <property type="match status" value="1"/>
</dbReference>
<feature type="modified residue" description="N6-(pyridoxal phosphate)lysine" evidence="7">
    <location>
        <position position="317"/>
    </location>
</feature>
<feature type="region of interest" description="Disordered" evidence="10">
    <location>
        <begin position="521"/>
        <end position="541"/>
    </location>
</feature>
<dbReference type="Gene3D" id="3.90.1150.160">
    <property type="match status" value="1"/>
</dbReference>
<dbReference type="Gene3D" id="4.10.280.50">
    <property type="match status" value="1"/>
</dbReference>
<evidence type="ECO:0000256" key="9">
    <source>
        <dbReference type="RuleBase" id="RU361171"/>
    </source>
</evidence>
<dbReference type="GO" id="GO:0030170">
    <property type="term" value="F:pyridoxal phosphate binding"/>
    <property type="evidence" value="ECO:0007669"/>
    <property type="project" value="InterPro"/>
</dbReference>
<dbReference type="GO" id="GO:0006538">
    <property type="term" value="P:L-glutamate catabolic process"/>
    <property type="evidence" value="ECO:0007669"/>
    <property type="project" value="TreeGrafter"/>
</dbReference>
<comment type="cofactor">
    <cofactor evidence="1 7 8">
        <name>pyridoxal 5'-phosphate</name>
        <dbReference type="ChEBI" id="CHEBI:597326"/>
    </cofactor>
</comment>
<keyword evidence="5 8" id="KW-0456">Lyase</keyword>
<comment type="caution">
    <text evidence="11">The sequence shown here is derived from an EMBL/GenBank/DDBJ whole genome shotgun (WGS) entry which is preliminary data.</text>
</comment>
<dbReference type="InterPro" id="IPR015424">
    <property type="entry name" value="PyrdxlP-dep_Trfase"/>
</dbReference>
<protein>
    <recommendedName>
        <fullName evidence="3 9">Glutamate decarboxylase</fullName>
        <ecNumber evidence="3 9">4.1.1.15</ecNumber>
    </recommendedName>
</protein>
<dbReference type="GO" id="GO:0005829">
    <property type="term" value="C:cytosol"/>
    <property type="evidence" value="ECO:0007669"/>
    <property type="project" value="TreeGrafter"/>
</dbReference>
<dbReference type="EMBL" id="JALJOV010001591">
    <property type="protein sequence ID" value="KAK9845671.1"/>
    <property type="molecule type" value="Genomic_DNA"/>
</dbReference>
<dbReference type="AlphaFoldDB" id="A0AAW1SGQ4"/>
<keyword evidence="9" id="KW-0210">Decarboxylase</keyword>
<dbReference type="InterPro" id="IPR015421">
    <property type="entry name" value="PyrdxlP-dep_Trfase_major"/>
</dbReference>
<dbReference type="FunFam" id="4.10.280.50:FF:000001">
    <property type="entry name" value="Glutamate decarboxylase"/>
    <property type="match status" value="1"/>
</dbReference>
<dbReference type="Pfam" id="PF00282">
    <property type="entry name" value="Pyridoxal_deC"/>
    <property type="match status" value="1"/>
</dbReference>
<sequence length="541" mass="61026">MQPRHLRATSIELSASMTKKHHGHRGGGGRAVHAGKAVLHEDVKAHDTNEDDSWVESAFASRYTGLALPKDQFPPKAMPANVAYQLIKDMRQLDSNPRLNLASFVTTWMEPEAIKLITESLDVNYVDMEQYPSSTDIQNRVVAILANLYHGEVKDGIGTGTATIGSSEAIMLAGLAMKKAWVERRKKAGKPYDKPNLIMGYNVQVCWEKFTRYFDVEEKFVPMEEDCFVLTPEKAIALVDENTIGICAILGSTYTGEFEDVKGLDREVEKLNKETGWEVPIHVDAASGGFVAPFVFPDLEWDFRLKNVVSINVSGHKYGLVYPGIGWVLWKNEKYLPESIVFHVNYLGSDQPTMTLNFSRGASMIIAQYYQFLRLGFDGYKKIMSNLLMVSRRLRMGIEETGHFNILSDDEHSLPLVAFSLKKETTSDSGKKHGRTFNEFDIADKLKMRGWVLPAYHMAPNAKNVMLLRAVVREDLSMSMVDELIKDIGRAIDWLDHHYTFTDTELDSFVSRLHVKKEARIPSSSMTNEEDPDNPKMNGVC</sequence>
<evidence type="ECO:0000256" key="4">
    <source>
        <dbReference type="ARBA" id="ARBA00022898"/>
    </source>
</evidence>
<evidence type="ECO:0000256" key="3">
    <source>
        <dbReference type="ARBA" id="ARBA00012421"/>
    </source>
</evidence>
<dbReference type="EC" id="4.1.1.15" evidence="3 9"/>
<evidence type="ECO:0000313" key="12">
    <source>
        <dbReference type="Proteomes" id="UP001485043"/>
    </source>
</evidence>
<dbReference type="GO" id="GO:0004351">
    <property type="term" value="F:glutamate decarboxylase activity"/>
    <property type="evidence" value="ECO:0007669"/>
    <property type="project" value="UniProtKB-EC"/>
</dbReference>
<evidence type="ECO:0000256" key="7">
    <source>
        <dbReference type="PIRSR" id="PIRSR602129-50"/>
    </source>
</evidence>
<dbReference type="PANTHER" id="PTHR43321">
    <property type="entry name" value="GLUTAMATE DECARBOXYLASE"/>
    <property type="match status" value="1"/>
</dbReference>
<keyword evidence="4 7" id="KW-0663">Pyridoxal phosphate</keyword>
<reference evidence="11 12" key="1">
    <citation type="journal article" date="2024" name="Nat. Commun.">
        <title>Phylogenomics reveals the evolutionary origins of lichenization in chlorophyte algae.</title>
        <authorList>
            <person name="Puginier C."/>
            <person name="Libourel C."/>
            <person name="Otte J."/>
            <person name="Skaloud P."/>
            <person name="Haon M."/>
            <person name="Grisel S."/>
            <person name="Petersen M."/>
            <person name="Berrin J.G."/>
            <person name="Delaux P.M."/>
            <person name="Dal Grande F."/>
            <person name="Keller J."/>
        </authorList>
    </citation>
    <scope>NUCLEOTIDE SEQUENCE [LARGE SCALE GENOMIC DNA]</scope>
    <source>
        <strain evidence="11 12">SAG 2523</strain>
    </source>
</reference>
<organism evidence="11 12">
    <name type="scientific">Apatococcus fuscideae</name>
    <dbReference type="NCBI Taxonomy" id="2026836"/>
    <lineage>
        <taxon>Eukaryota</taxon>
        <taxon>Viridiplantae</taxon>
        <taxon>Chlorophyta</taxon>
        <taxon>core chlorophytes</taxon>
        <taxon>Trebouxiophyceae</taxon>
        <taxon>Chlorellales</taxon>
        <taxon>Chlorellaceae</taxon>
        <taxon>Apatococcus</taxon>
    </lineage>
</organism>
<evidence type="ECO:0000256" key="8">
    <source>
        <dbReference type="RuleBase" id="RU000382"/>
    </source>
</evidence>
<dbReference type="InterPro" id="IPR002129">
    <property type="entry name" value="PyrdxlP-dep_de-COase"/>
</dbReference>
<evidence type="ECO:0000256" key="10">
    <source>
        <dbReference type="SAM" id="MobiDB-lite"/>
    </source>
</evidence>